<dbReference type="PANTHER" id="PTHR45947:SF3">
    <property type="entry name" value="SULFOQUINOVOSYL TRANSFERASE SQD2"/>
    <property type="match status" value="1"/>
</dbReference>
<proteinExistence type="predicted"/>
<evidence type="ECO:0000313" key="5">
    <source>
        <dbReference type="Proteomes" id="UP001169491"/>
    </source>
</evidence>
<dbReference type="InterPro" id="IPR001296">
    <property type="entry name" value="Glyco_trans_1"/>
</dbReference>
<reference evidence="5 6" key="1">
    <citation type="submission" date="2021-03" db="EMBL/GenBank/DDBJ databases">
        <title>Pseudidiomarina terrestris, a new bacterium isolated from saline soil.</title>
        <authorList>
            <person name="Galisteo C."/>
            <person name="De La Haba R."/>
            <person name="Sanchez-Porro C."/>
            <person name="Ventosa A."/>
        </authorList>
    </citation>
    <scope>NUCLEOTIDE SEQUENCE [LARGE SCALE GENOMIC DNA]</scope>
    <source>
        <strain evidence="3 6">1APP75-32.1</strain>
        <strain evidence="5">1APR75-15</strain>
        <strain evidence="4">1ASR75-15</strain>
    </source>
</reference>
<evidence type="ECO:0000313" key="6">
    <source>
        <dbReference type="Proteomes" id="UP001169492"/>
    </source>
</evidence>
<dbReference type="AlphaFoldDB" id="A0AAW7QYF6"/>
<evidence type="ECO:0000313" key="4">
    <source>
        <dbReference type="EMBL" id="MDN7129233.1"/>
    </source>
</evidence>
<dbReference type="CDD" id="cd03801">
    <property type="entry name" value="GT4_PimA-like"/>
    <property type="match status" value="1"/>
</dbReference>
<dbReference type="InterPro" id="IPR050194">
    <property type="entry name" value="Glycosyltransferase_grp1"/>
</dbReference>
<gene>
    <name evidence="3" type="ORF">J6I90_06245</name>
    <name evidence="4" type="ORF">J6I92_05060</name>
</gene>
<dbReference type="InterPro" id="IPR028098">
    <property type="entry name" value="Glyco_trans_4-like_N"/>
</dbReference>
<comment type="caution">
    <text evidence="3">The sequence shown here is derived from an EMBL/GenBank/DDBJ whole genome shotgun (WGS) entry which is preliminary data.</text>
</comment>
<name>A0AAW7QYF6_9GAMM</name>
<dbReference type="PANTHER" id="PTHR45947">
    <property type="entry name" value="SULFOQUINOVOSYL TRANSFERASE SQD2"/>
    <property type="match status" value="1"/>
</dbReference>
<dbReference type="Proteomes" id="UP001169491">
    <property type="component" value="Unassembled WGS sequence"/>
</dbReference>
<evidence type="ECO:0000259" key="1">
    <source>
        <dbReference type="Pfam" id="PF00534"/>
    </source>
</evidence>
<dbReference type="GO" id="GO:0016757">
    <property type="term" value="F:glycosyltransferase activity"/>
    <property type="evidence" value="ECO:0007669"/>
    <property type="project" value="InterPro"/>
</dbReference>
<dbReference type="Gene3D" id="3.40.50.2000">
    <property type="entry name" value="Glycogen Phosphorylase B"/>
    <property type="match status" value="2"/>
</dbReference>
<feature type="domain" description="Glycosyltransferase subfamily 4-like N-terminal" evidence="2">
    <location>
        <begin position="43"/>
        <end position="156"/>
    </location>
</feature>
<protein>
    <submittedName>
        <fullName evidence="3">Glycosyltransferase family 4 protein</fullName>
    </submittedName>
</protein>
<dbReference type="SUPFAM" id="SSF53756">
    <property type="entry name" value="UDP-Glycosyltransferase/glycogen phosphorylase"/>
    <property type="match status" value="1"/>
</dbReference>
<dbReference type="EMBL" id="JAGGJC010000001">
    <property type="protein sequence ID" value="MDN7129233.1"/>
    <property type="molecule type" value="Genomic_DNA"/>
</dbReference>
<dbReference type="EMBL" id="JAGGJB010000003">
    <property type="protein sequence ID" value="MDN7124476.1"/>
    <property type="molecule type" value="Genomic_DNA"/>
</dbReference>
<dbReference type="Pfam" id="PF00534">
    <property type="entry name" value="Glycos_transf_1"/>
    <property type="match status" value="1"/>
</dbReference>
<dbReference type="Proteomes" id="UP001169492">
    <property type="component" value="Unassembled WGS sequence"/>
</dbReference>
<dbReference type="RefSeq" id="WP_301774432.1">
    <property type="nucleotide sequence ID" value="NZ_JAGGJB010000003.1"/>
</dbReference>
<evidence type="ECO:0000313" key="3">
    <source>
        <dbReference type="EMBL" id="MDN7124476.1"/>
    </source>
</evidence>
<sequence length="347" mass="38767">MIHIIATAVKSGKGGISTALIGFCESDILNTTGVNIIESHNEQRSRAASFREAVRRIRTEVKPGDVVWLHCARWVSMVRKYALARVAKRQGAKVFIQFHSAVTADYTNTFYGRFLLRRLYAIADGVCVLTKWWQRLLTDRLGFSAERIHVVPNPIDQRFATLAQNNHYRAPAANAVRLISMTRLVEGKNVGAVIEAMAHLPSHFLLTIAGDGPLRQTLEKRTNELKLEERVCFQGWVDYDEKLSLLQQHDIFVLPSQFDSFGMGFIEAMSAGLPVVALQTGPTTDVVPHGRVGQLVADSDPQHLAEAILATLAEHQRFSLEARDYVAATYSADTILPGLLQFFRRSR</sequence>
<accession>A0AAW7QYF6</accession>
<evidence type="ECO:0000259" key="2">
    <source>
        <dbReference type="Pfam" id="PF13439"/>
    </source>
</evidence>
<dbReference type="Pfam" id="PF13439">
    <property type="entry name" value="Glyco_transf_4"/>
    <property type="match status" value="1"/>
</dbReference>
<organism evidence="3 6">
    <name type="scientific">Pseudidiomarina terrestris</name>
    <dbReference type="NCBI Taxonomy" id="2820060"/>
    <lineage>
        <taxon>Bacteria</taxon>
        <taxon>Pseudomonadati</taxon>
        <taxon>Pseudomonadota</taxon>
        <taxon>Gammaproteobacteria</taxon>
        <taxon>Alteromonadales</taxon>
        <taxon>Idiomarinaceae</taxon>
        <taxon>Pseudidiomarina</taxon>
    </lineage>
</organism>
<keyword evidence="5" id="KW-1185">Reference proteome</keyword>
<feature type="domain" description="Glycosyl transferase family 1" evidence="1">
    <location>
        <begin position="178"/>
        <end position="314"/>
    </location>
</feature>